<sequence length="407" mass="44665">MHQKSRRGLIGTAVAALALTGTGVAHPAEAAQPARAAQRPPSPLTTAVGRPTGAGDVFVTPTSSAPGFVNGAQIIDKRGRTVWFHRAAAGTVDADFRSQTLHGERVLTFWEGTGLGGLADGTDYVYDRHHKLIAKVHAGRHLTTDGHEFLLNDDGTAWVLSYDRSTADLSAIGGSDHQAVINGIVRKVDIRTGRVLFSWNSARHIRYSESYQPLPASADTPWDWFHVNAVHLDRGGRLLVDARNTWAAYRLDRHTGRVLWRLGGKRSTFRLTAARGQQLNRGGAIVAWQHDVNAVGANRYTFFDNESAGTANTGQDADSELDRSRTVTVRLFPKHHVARLVASNDQPDHLLASSQGNAQRLAKGRTFVGWGNLNEVSEFDRRGRLLWHARFPTGVNSYRAYLLPWKA</sequence>
<keyword evidence="4" id="KW-1185">Reference proteome</keyword>
<name>A0A3L8NYY1_9ACTN</name>
<evidence type="ECO:0000256" key="1">
    <source>
        <dbReference type="SAM" id="MobiDB-lite"/>
    </source>
</evidence>
<dbReference type="PANTHER" id="PTHR35340">
    <property type="entry name" value="PQQ ENZYME REPEAT PROTEIN-RELATED"/>
    <property type="match status" value="1"/>
</dbReference>
<reference evidence="3 4" key="1">
    <citation type="submission" date="2018-10" db="EMBL/GenBank/DDBJ databases">
        <title>Marmoricola sp. 4Q3S-7 whole genome shotgun sequence.</title>
        <authorList>
            <person name="Li F."/>
        </authorList>
    </citation>
    <scope>NUCLEOTIDE SEQUENCE [LARGE SCALE GENOMIC DNA]</scope>
    <source>
        <strain evidence="3 4">4Q3S-7</strain>
    </source>
</reference>
<dbReference type="Pfam" id="PF14269">
    <property type="entry name" value="Arylsulfotran_2"/>
    <property type="match status" value="1"/>
</dbReference>
<proteinExistence type="predicted"/>
<evidence type="ECO:0000313" key="3">
    <source>
        <dbReference type="EMBL" id="RLV48380.1"/>
    </source>
</evidence>
<protein>
    <recommendedName>
        <fullName evidence="5">ArsR family transcriptional regulator</fullName>
    </recommendedName>
</protein>
<keyword evidence="2" id="KW-0732">Signal</keyword>
<dbReference type="PANTHER" id="PTHR35340:SF5">
    <property type="entry name" value="ASST-DOMAIN-CONTAINING PROTEIN"/>
    <property type="match status" value="1"/>
</dbReference>
<accession>A0A3L8NYY1</accession>
<evidence type="ECO:0000256" key="2">
    <source>
        <dbReference type="SAM" id="SignalP"/>
    </source>
</evidence>
<evidence type="ECO:0008006" key="5">
    <source>
        <dbReference type="Google" id="ProtNLM"/>
    </source>
</evidence>
<gene>
    <name evidence="3" type="ORF">D9V37_16685</name>
</gene>
<feature type="region of interest" description="Disordered" evidence="1">
    <location>
        <begin position="28"/>
        <end position="56"/>
    </location>
</feature>
<dbReference type="InterPro" id="IPR006311">
    <property type="entry name" value="TAT_signal"/>
</dbReference>
<dbReference type="PROSITE" id="PS51318">
    <property type="entry name" value="TAT"/>
    <property type="match status" value="1"/>
</dbReference>
<dbReference type="OrthoDB" id="3225323at2"/>
<organism evidence="3 4">
    <name type="scientific">Nocardioides mangrovicus</name>
    <dbReference type="NCBI Taxonomy" id="2478913"/>
    <lineage>
        <taxon>Bacteria</taxon>
        <taxon>Bacillati</taxon>
        <taxon>Actinomycetota</taxon>
        <taxon>Actinomycetes</taxon>
        <taxon>Propionibacteriales</taxon>
        <taxon>Nocardioidaceae</taxon>
        <taxon>Nocardioides</taxon>
    </lineage>
</organism>
<dbReference type="RefSeq" id="WP_121807879.1">
    <property type="nucleotide sequence ID" value="NZ_RDBE01000010.1"/>
</dbReference>
<dbReference type="Proteomes" id="UP000281708">
    <property type="component" value="Unassembled WGS sequence"/>
</dbReference>
<comment type="caution">
    <text evidence="3">The sequence shown here is derived from an EMBL/GenBank/DDBJ whole genome shotgun (WGS) entry which is preliminary data.</text>
</comment>
<feature type="chain" id="PRO_5017941528" description="ArsR family transcriptional regulator" evidence="2">
    <location>
        <begin position="31"/>
        <end position="407"/>
    </location>
</feature>
<evidence type="ECO:0000313" key="4">
    <source>
        <dbReference type="Proteomes" id="UP000281708"/>
    </source>
</evidence>
<feature type="compositionally biased region" description="Low complexity" evidence="1">
    <location>
        <begin position="28"/>
        <end position="39"/>
    </location>
</feature>
<dbReference type="AlphaFoldDB" id="A0A3L8NYY1"/>
<feature type="signal peptide" evidence="2">
    <location>
        <begin position="1"/>
        <end position="30"/>
    </location>
</feature>
<dbReference type="InterPro" id="IPR039535">
    <property type="entry name" value="ASST-like"/>
</dbReference>
<dbReference type="EMBL" id="RDBE01000010">
    <property type="protein sequence ID" value="RLV48380.1"/>
    <property type="molecule type" value="Genomic_DNA"/>
</dbReference>
<dbReference type="InterPro" id="IPR053143">
    <property type="entry name" value="Arylsulfate_ST"/>
</dbReference>